<proteinExistence type="predicted"/>
<feature type="transmembrane region" description="Helical" evidence="2">
    <location>
        <begin position="404"/>
        <end position="427"/>
    </location>
</feature>
<dbReference type="KEGG" id="drt:Dret_1256"/>
<keyword evidence="1" id="KW-0175">Coiled coil</keyword>
<keyword evidence="2" id="KW-1133">Transmembrane helix</keyword>
<keyword evidence="4" id="KW-1185">Reference proteome</keyword>
<evidence type="ECO:0000256" key="1">
    <source>
        <dbReference type="SAM" id="Coils"/>
    </source>
</evidence>
<dbReference type="AlphaFoldDB" id="C8X1X2"/>
<keyword evidence="2" id="KW-0812">Transmembrane</keyword>
<dbReference type="InterPro" id="IPR027417">
    <property type="entry name" value="P-loop_NTPase"/>
</dbReference>
<dbReference type="Gene3D" id="3.40.50.300">
    <property type="entry name" value="P-loop containing nucleotide triphosphate hydrolases"/>
    <property type="match status" value="2"/>
</dbReference>
<dbReference type="OrthoDB" id="9764467at2"/>
<evidence type="ECO:0000313" key="4">
    <source>
        <dbReference type="Proteomes" id="UP000001052"/>
    </source>
</evidence>
<name>C8X1X2_DESRD</name>
<dbReference type="PANTHER" id="PTHR41259">
    <property type="entry name" value="DOUBLE-STRAND BREAK REPAIR RAD50 ATPASE, PUTATIVE-RELATED"/>
    <property type="match status" value="1"/>
</dbReference>
<dbReference type="PANTHER" id="PTHR41259:SF1">
    <property type="entry name" value="DOUBLE-STRAND BREAK REPAIR RAD50 ATPASE, PUTATIVE-RELATED"/>
    <property type="match status" value="1"/>
</dbReference>
<feature type="transmembrane region" description="Helical" evidence="2">
    <location>
        <begin position="433"/>
        <end position="450"/>
    </location>
</feature>
<organism evidence="3 4">
    <name type="scientific">Desulfohalobium retbaense (strain ATCC 49708 / DSM 5692 / JCM 16813 / HR100)</name>
    <dbReference type="NCBI Taxonomy" id="485915"/>
    <lineage>
        <taxon>Bacteria</taxon>
        <taxon>Pseudomonadati</taxon>
        <taxon>Thermodesulfobacteriota</taxon>
        <taxon>Desulfovibrionia</taxon>
        <taxon>Desulfovibrionales</taxon>
        <taxon>Desulfohalobiaceae</taxon>
        <taxon>Desulfohalobium</taxon>
    </lineage>
</organism>
<gene>
    <name evidence="3" type="ordered locus">Dret_1256</name>
</gene>
<dbReference type="eggNOG" id="COG0419">
    <property type="taxonomic scope" value="Bacteria"/>
</dbReference>
<feature type="coiled-coil region" evidence="1">
    <location>
        <begin position="154"/>
        <end position="198"/>
    </location>
</feature>
<sequence>MSSRLRLTRLSIQDFPGLTGPLDLSPHLGAELTLVSGSNASGKTVTARAIAAALWPKSALASQATLLAHWANSEQEWRVRLRGGRLQTQCNGRDCAPPYFAPETVMDRYFLDLRDLLTADDAELARIVQRECSGGFDIQSAKAALGYKFVRPRRNHSSEALQRAQREVQTLRTTLADLKREEDRLPELRAQLDQQDEQARSAWQWQRGLAARQRQRERDRLARELAAYPDAVAKCTGNEAAELDRLRTALQQEKERCAAANDKKRRALQTMAGTGLGSEGVAQGLLETAKAEVETLEEAEQALQAAQTSLARARAERDAVARHLGTVADDPGPAPDVAAVHELTRLVSEGQELEGRISGLRAIQSWMESHDDDAWAPTSEQLDDAVKALWQWLEAAPAANGGTVLWLASAGFMVGAGALAATIVLPVPDGRGVVASVLAALGLGIGGWCVRQRQIAARNRARAKAVLDRNTASAPAAWTLAEVFEHLRRLGEQRERAVARRRRLERWRDLQHRLQECEAQWAAFQDRVRTWTCHHGLQPSESVSFLRHLAWELRAWSDADLAVGQAQGEVDDAAERCERTLKAVQGRLAVFIAPPDTLPEAKAALKVLQQRQTQWQDASTALEHAQETLDLSRQRLAEIQKEYAALFTDRALEAGDEQGLLHCVQQRESYLELSQKLHAIQTALESDVAMLPDTVWTFDDDSLQRFQEQALAAERQRTETANAIAVLEDRIARARTSRDMEEAQQRVLTAKDQLLQERDEAAATTAGYLLCEHLQRHCRDEQVPGVMGQANTLFVQMTNGAFQLAFDPQTPAFRARQSASGQELELDQLSAATRIQLLLAVRLGFVQTQENHARLPLVLDETLANTDALRAESVIRSLLEIGGSDRQILYFTAQDEEIQKWQTLAEKAGISWAHIDLDTAGQEAEKRCKPRLSAAPSRRRHVPPAGDLDHAAYGERLDVAGIDPRRDSAESLHIWYVLDDPPLVQRILEMGVTRWGSLQQLLETRALRLVSPDAPEIRRARALARAYEAALRGWRIGRGRPVGQETLEAAGVKNTFLGEVSAILDEVDGNAAALLAALEQGRVKRFRKETRLAMRDYFEAHGFLDQRLPLDAADLREQVMIATAEDLEQGCLTVADIETVLKRTGGQGFAGED</sequence>
<evidence type="ECO:0000313" key="3">
    <source>
        <dbReference type="EMBL" id="ACV68544.1"/>
    </source>
</evidence>
<evidence type="ECO:0000256" key="2">
    <source>
        <dbReference type="SAM" id="Phobius"/>
    </source>
</evidence>
<dbReference type="HOGENOM" id="CLU_008104_0_0_7"/>
<dbReference type="RefSeq" id="WP_015751691.1">
    <property type="nucleotide sequence ID" value="NC_013223.1"/>
</dbReference>
<reference evidence="4" key="1">
    <citation type="submission" date="2009-09" db="EMBL/GenBank/DDBJ databases">
        <title>The complete chromosome of Desulfohalobium retbaense DSM 5692.</title>
        <authorList>
            <consortium name="US DOE Joint Genome Institute (JGI-PGF)"/>
            <person name="Lucas S."/>
            <person name="Copeland A."/>
            <person name="Lapidus A."/>
            <person name="Glavina del Rio T."/>
            <person name="Dalin E."/>
            <person name="Tice H."/>
            <person name="Bruce D."/>
            <person name="Goodwin L."/>
            <person name="Pitluck S."/>
            <person name="Kyrpides N."/>
            <person name="Mavromatis K."/>
            <person name="Ivanova N."/>
            <person name="Mikhailova N."/>
            <person name="Munk A.C."/>
            <person name="Brettin T."/>
            <person name="Detter J.C."/>
            <person name="Han C."/>
            <person name="Tapia R."/>
            <person name="Larimer F."/>
            <person name="Land M."/>
            <person name="Hauser L."/>
            <person name="Markowitz V."/>
            <person name="Cheng J.-F."/>
            <person name="Hugenholtz P."/>
            <person name="Woyke T."/>
            <person name="Wu D."/>
            <person name="Spring S."/>
            <person name="Klenk H.-P."/>
            <person name="Eisen J.A."/>
        </authorList>
    </citation>
    <scope>NUCLEOTIDE SEQUENCE [LARGE SCALE GENOMIC DNA]</scope>
    <source>
        <strain evidence="4">DSM 5692</strain>
    </source>
</reference>
<dbReference type="SUPFAM" id="SSF52540">
    <property type="entry name" value="P-loop containing nucleoside triphosphate hydrolases"/>
    <property type="match status" value="1"/>
</dbReference>
<dbReference type="Proteomes" id="UP000001052">
    <property type="component" value="Chromosome"/>
</dbReference>
<dbReference type="EMBL" id="CP001734">
    <property type="protein sequence ID" value="ACV68544.1"/>
    <property type="molecule type" value="Genomic_DNA"/>
</dbReference>
<accession>C8X1X2</accession>
<dbReference type="STRING" id="485915.Dret_1256"/>
<reference evidence="3 4" key="2">
    <citation type="journal article" date="2010" name="Stand. Genomic Sci.">
        <title>Complete genome sequence of Desulfohalobium retbaense type strain (HR(100)).</title>
        <authorList>
            <person name="Spring S."/>
            <person name="Nolan M."/>
            <person name="Lapidus A."/>
            <person name="Glavina Del Rio T."/>
            <person name="Copeland A."/>
            <person name="Tice H."/>
            <person name="Cheng J.F."/>
            <person name="Lucas S."/>
            <person name="Land M."/>
            <person name="Chen F."/>
            <person name="Bruce D."/>
            <person name="Goodwin L."/>
            <person name="Pitluck S."/>
            <person name="Ivanova N."/>
            <person name="Mavromatis K."/>
            <person name="Mikhailova N."/>
            <person name="Pati A."/>
            <person name="Chen A."/>
            <person name="Palaniappan K."/>
            <person name="Hauser L."/>
            <person name="Chang Y.J."/>
            <person name="Jeffries C.D."/>
            <person name="Munk C."/>
            <person name="Kiss H."/>
            <person name="Chain P."/>
            <person name="Han C."/>
            <person name="Brettin T."/>
            <person name="Detter J.C."/>
            <person name="Schuler E."/>
            <person name="Goker M."/>
            <person name="Rohde M."/>
            <person name="Bristow J."/>
            <person name="Eisen J.A."/>
            <person name="Markowitz V."/>
            <person name="Hugenholtz P."/>
            <person name="Kyrpides N.C."/>
            <person name="Klenk H.P."/>
        </authorList>
    </citation>
    <scope>NUCLEOTIDE SEQUENCE [LARGE SCALE GENOMIC DNA]</scope>
    <source>
        <strain evidence="3 4">DSM 5692</strain>
    </source>
</reference>
<feature type="coiled-coil region" evidence="1">
    <location>
        <begin position="703"/>
        <end position="760"/>
    </location>
</feature>
<feature type="coiled-coil region" evidence="1">
    <location>
        <begin position="243"/>
        <end position="316"/>
    </location>
</feature>
<protein>
    <recommendedName>
        <fullName evidence="5">Rad50/SbcC-type AAA domain-containing protein</fullName>
    </recommendedName>
</protein>
<evidence type="ECO:0008006" key="5">
    <source>
        <dbReference type="Google" id="ProtNLM"/>
    </source>
</evidence>
<keyword evidence="2" id="KW-0472">Membrane</keyword>